<name>A0A8X7RJE8_BRACI</name>
<keyword evidence="3" id="KW-1185">Reference proteome</keyword>
<dbReference type="OrthoDB" id="1931061at2759"/>
<reference evidence="2 3" key="1">
    <citation type="submission" date="2020-02" db="EMBL/GenBank/DDBJ databases">
        <authorList>
            <person name="Ma Q."/>
            <person name="Huang Y."/>
            <person name="Song X."/>
            <person name="Pei D."/>
        </authorList>
    </citation>
    <scope>NUCLEOTIDE SEQUENCE [LARGE SCALE GENOMIC DNA]</scope>
    <source>
        <strain evidence="2">Sxm20200214</strain>
        <tissue evidence="2">Leaf</tissue>
    </source>
</reference>
<dbReference type="Proteomes" id="UP000886595">
    <property type="component" value="Unassembled WGS sequence"/>
</dbReference>
<feature type="region of interest" description="Disordered" evidence="1">
    <location>
        <begin position="61"/>
        <end position="99"/>
    </location>
</feature>
<gene>
    <name evidence="2" type="ORF">Bca52824_046143</name>
</gene>
<feature type="compositionally biased region" description="Basic and acidic residues" evidence="1">
    <location>
        <begin position="89"/>
        <end position="99"/>
    </location>
</feature>
<organism evidence="2 3">
    <name type="scientific">Brassica carinata</name>
    <name type="common">Ethiopian mustard</name>
    <name type="synonym">Abyssinian cabbage</name>
    <dbReference type="NCBI Taxonomy" id="52824"/>
    <lineage>
        <taxon>Eukaryota</taxon>
        <taxon>Viridiplantae</taxon>
        <taxon>Streptophyta</taxon>
        <taxon>Embryophyta</taxon>
        <taxon>Tracheophyta</taxon>
        <taxon>Spermatophyta</taxon>
        <taxon>Magnoliopsida</taxon>
        <taxon>eudicotyledons</taxon>
        <taxon>Gunneridae</taxon>
        <taxon>Pentapetalae</taxon>
        <taxon>rosids</taxon>
        <taxon>malvids</taxon>
        <taxon>Brassicales</taxon>
        <taxon>Brassicaceae</taxon>
        <taxon>Brassiceae</taxon>
        <taxon>Brassica</taxon>
    </lineage>
</organism>
<sequence length="99" mass="10711">MGFFLSDLKSGKCSSVVEARLLRFWKARNVKRDGELMWVDMLLLDVNVNIIGGGPVPVQVKTGESSSNAEKSANANAAGDAPKKRTHPSTKEVKKARVA</sequence>
<accession>A0A8X7RJE8</accession>
<dbReference type="EMBL" id="JAAMPC010000010">
    <property type="protein sequence ID" value="KAG2286539.1"/>
    <property type="molecule type" value="Genomic_DNA"/>
</dbReference>
<proteinExistence type="predicted"/>
<evidence type="ECO:0000313" key="3">
    <source>
        <dbReference type="Proteomes" id="UP000886595"/>
    </source>
</evidence>
<feature type="compositionally biased region" description="Low complexity" evidence="1">
    <location>
        <begin position="64"/>
        <end position="78"/>
    </location>
</feature>
<protein>
    <submittedName>
        <fullName evidence="2">Uncharacterized protein</fullName>
    </submittedName>
</protein>
<evidence type="ECO:0000313" key="2">
    <source>
        <dbReference type="EMBL" id="KAG2286539.1"/>
    </source>
</evidence>
<comment type="caution">
    <text evidence="2">The sequence shown here is derived from an EMBL/GenBank/DDBJ whole genome shotgun (WGS) entry which is preliminary data.</text>
</comment>
<dbReference type="AlphaFoldDB" id="A0A8X7RJE8"/>
<evidence type="ECO:0000256" key="1">
    <source>
        <dbReference type="SAM" id="MobiDB-lite"/>
    </source>
</evidence>